<name>A0A672G3P4_SALFA</name>
<evidence type="ECO:0000256" key="1">
    <source>
        <dbReference type="SAM" id="Coils"/>
    </source>
</evidence>
<dbReference type="InterPro" id="IPR028034">
    <property type="entry name" value="HU-CCDC81"/>
</dbReference>
<dbReference type="GeneID" id="115388323"/>
<feature type="coiled-coil region" evidence="1">
    <location>
        <begin position="324"/>
        <end position="361"/>
    </location>
</feature>
<dbReference type="InParanoid" id="A0A672G3P4"/>
<dbReference type="PANTHER" id="PTHR14362">
    <property type="entry name" value="COILED-COIL DOMAIN-CONTAINING PROTEIN 81"/>
    <property type="match status" value="1"/>
</dbReference>
<dbReference type="InterPro" id="IPR026295">
    <property type="entry name" value="CCD81"/>
</dbReference>
<protein>
    <recommendedName>
        <fullName evidence="7">Coiled-coil domain containing 81</fullName>
    </recommendedName>
</protein>
<dbReference type="Ensembl" id="ENSSFAT00005012111.1">
    <property type="protein sequence ID" value="ENSSFAP00005011620.1"/>
    <property type="gene ID" value="ENSSFAG00005006484.1"/>
</dbReference>
<feature type="domain" description="CCDC81 HU" evidence="3">
    <location>
        <begin position="18"/>
        <end position="89"/>
    </location>
</feature>
<evidence type="ECO:0000256" key="2">
    <source>
        <dbReference type="SAM" id="MobiDB-lite"/>
    </source>
</evidence>
<evidence type="ECO:0000313" key="6">
    <source>
        <dbReference type="Proteomes" id="UP000472267"/>
    </source>
</evidence>
<dbReference type="InterPro" id="IPR040673">
    <property type="entry name" value="CCDC81_HU_dom_2"/>
</dbReference>
<evidence type="ECO:0000313" key="5">
    <source>
        <dbReference type="Ensembl" id="ENSSFAP00005011620.1"/>
    </source>
</evidence>
<evidence type="ECO:0000259" key="4">
    <source>
        <dbReference type="Pfam" id="PF18289"/>
    </source>
</evidence>
<reference evidence="5" key="1">
    <citation type="submission" date="2019-06" db="EMBL/GenBank/DDBJ databases">
        <authorList>
            <consortium name="Wellcome Sanger Institute Data Sharing"/>
        </authorList>
    </citation>
    <scope>NUCLEOTIDE SEQUENCE [LARGE SCALE GENOMIC DNA]</scope>
</reference>
<proteinExistence type="predicted"/>
<reference evidence="5" key="2">
    <citation type="submission" date="2025-08" db="UniProtKB">
        <authorList>
            <consortium name="Ensembl"/>
        </authorList>
    </citation>
    <scope>IDENTIFICATION</scope>
</reference>
<reference evidence="5" key="3">
    <citation type="submission" date="2025-09" db="UniProtKB">
        <authorList>
            <consortium name="Ensembl"/>
        </authorList>
    </citation>
    <scope>IDENTIFICATION</scope>
</reference>
<sequence length="632" mass="72248">MTDLLRLVSGGDRQTSPGRLSADDVQCVWASVSAYIERQLALNKGVHVAGLGSFTFSQQKLHIGHKFTLVQRPIFILSGKLMQSLSLKQARPLAVATHVPVVQLNFAAVSQDSPFSRDVVEGCVRDTLLLLFRALASEKHVLLPFEGIGVLSFKNNKVQMKFKEDFIKAMDGSGKLLLAFNKSPGSSASLMSAGLSRLQRPQTANPITLPTVCPPSNRAADKDGQCFPPASDQRNTKEVPQQSDSKSHQSLQPAKMKAVSVSEHPTPNPPMEPTDKSSMSGSLRQTPKLEDAVLNVTCSGHSRAGQELCYLCMQRTQRNVPVYLREQQQAEEKAQEQLLLLREQQKDKQYMEEQQAKLNEQREHAKQIAKFNIHMSGKKEETRLPLYLNSFIFPTRPLTPPRRIQQHHYMSELERQIGDRRKHEAEDQQSRLLMERLDHVQLIQEIALQKAQQIQQKQEKTQHYKKALDAQVGVKKCFKPPECQPDESQFSRCETAVNNAESRDRAQKVFQVNFSTATQRKKDELQNRQLQLEKESEMLRRGKMELILDRISRFEKKRDISKSLKNEWCRSARLKHMRDEEERRFLRSAGQLLVDKIAEYRRCCQCQRKTTNMGETNIWKDSNYLSGSQFMI</sequence>
<feature type="domain" description="CCDC81 HU" evidence="4">
    <location>
        <begin position="100"/>
        <end position="174"/>
    </location>
</feature>
<organism evidence="5 6">
    <name type="scientific">Salarias fasciatus</name>
    <name type="common">Jewelled blenny</name>
    <name type="synonym">Blennius fasciatus</name>
    <dbReference type="NCBI Taxonomy" id="181472"/>
    <lineage>
        <taxon>Eukaryota</taxon>
        <taxon>Metazoa</taxon>
        <taxon>Chordata</taxon>
        <taxon>Craniata</taxon>
        <taxon>Vertebrata</taxon>
        <taxon>Euteleostomi</taxon>
        <taxon>Actinopterygii</taxon>
        <taxon>Neopterygii</taxon>
        <taxon>Teleostei</taxon>
        <taxon>Neoteleostei</taxon>
        <taxon>Acanthomorphata</taxon>
        <taxon>Ovalentaria</taxon>
        <taxon>Blenniimorphae</taxon>
        <taxon>Blenniiformes</taxon>
        <taxon>Blennioidei</taxon>
        <taxon>Blenniidae</taxon>
        <taxon>Salariinae</taxon>
        <taxon>Salarias</taxon>
    </lineage>
</organism>
<feature type="region of interest" description="Disordered" evidence="2">
    <location>
        <begin position="201"/>
        <end position="283"/>
    </location>
</feature>
<dbReference type="Pfam" id="PF14908">
    <property type="entry name" value="HU-CCDC81_euk_1"/>
    <property type="match status" value="1"/>
</dbReference>
<keyword evidence="1" id="KW-0175">Coiled coil</keyword>
<feature type="compositionally biased region" description="Polar residues" evidence="2">
    <location>
        <begin position="238"/>
        <end position="252"/>
    </location>
</feature>
<dbReference type="GO" id="GO:0005815">
    <property type="term" value="C:microtubule organizing center"/>
    <property type="evidence" value="ECO:0007669"/>
    <property type="project" value="TreeGrafter"/>
</dbReference>
<dbReference type="AlphaFoldDB" id="A0A672G3P4"/>
<dbReference type="PANTHER" id="PTHR14362:SF2">
    <property type="entry name" value="COILED-COIL DOMAIN-CONTAINING PROTEIN 81"/>
    <property type="match status" value="1"/>
</dbReference>
<evidence type="ECO:0008006" key="7">
    <source>
        <dbReference type="Google" id="ProtNLM"/>
    </source>
</evidence>
<gene>
    <name evidence="5" type="primary">ccdc81</name>
</gene>
<evidence type="ECO:0000259" key="3">
    <source>
        <dbReference type="Pfam" id="PF14908"/>
    </source>
</evidence>
<feature type="coiled-coil region" evidence="1">
    <location>
        <begin position="515"/>
        <end position="542"/>
    </location>
</feature>
<dbReference type="OMA" id="QCEKYPR"/>
<dbReference type="Pfam" id="PF18289">
    <property type="entry name" value="HU-CCDC81_euk_2"/>
    <property type="match status" value="1"/>
</dbReference>
<dbReference type="Proteomes" id="UP000472267">
    <property type="component" value="Chromosome 1"/>
</dbReference>
<accession>A0A672G3P4</accession>
<dbReference type="RefSeq" id="XP_029947273.1">
    <property type="nucleotide sequence ID" value="XM_030091413.1"/>
</dbReference>
<keyword evidence="6" id="KW-1185">Reference proteome</keyword>